<dbReference type="SUPFAM" id="SSF53474">
    <property type="entry name" value="alpha/beta-Hydrolases"/>
    <property type="match status" value="1"/>
</dbReference>
<dbReference type="Gene3D" id="3.40.50.1820">
    <property type="entry name" value="alpha/beta hydrolase"/>
    <property type="match status" value="1"/>
</dbReference>
<reference evidence="2" key="1">
    <citation type="journal article" date="2019" name="Int. J. Syst. Evol. Microbiol.">
        <title>The Global Catalogue of Microorganisms (GCM) 10K type strain sequencing project: providing services to taxonomists for standard genome sequencing and annotation.</title>
        <authorList>
            <consortium name="The Broad Institute Genomics Platform"/>
            <consortium name="The Broad Institute Genome Sequencing Center for Infectious Disease"/>
            <person name="Wu L."/>
            <person name="Ma J."/>
        </authorList>
    </citation>
    <scope>NUCLEOTIDE SEQUENCE [LARGE SCALE GENOMIC DNA]</scope>
    <source>
        <strain evidence="2">KACC 12597</strain>
    </source>
</reference>
<name>A0ABW4YCV3_9GAMM</name>
<proteinExistence type="predicted"/>
<dbReference type="InterPro" id="IPR029058">
    <property type="entry name" value="AB_hydrolase_fold"/>
</dbReference>
<evidence type="ECO:0000313" key="1">
    <source>
        <dbReference type="EMBL" id="MFD2113476.1"/>
    </source>
</evidence>
<organism evidence="1 2">
    <name type="scientific">Thiorhodococcus fuscus</name>
    <dbReference type="NCBI Taxonomy" id="527200"/>
    <lineage>
        <taxon>Bacteria</taxon>
        <taxon>Pseudomonadati</taxon>
        <taxon>Pseudomonadota</taxon>
        <taxon>Gammaproteobacteria</taxon>
        <taxon>Chromatiales</taxon>
        <taxon>Chromatiaceae</taxon>
        <taxon>Thiorhodococcus</taxon>
    </lineage>
</organism>
<dbReference type="EMBL" id="JBHUHX010000051">
    <property type="protein sequence ID" value="MFD2113476.1"/>
    <property type="molecule type" value="Genomic_DNA"/>
</dbReference>
<comment type="caution">
    <text evidence="1">The sequence shown here is derived from an EMBL/GenBank/DDBJ whole genome shotgun (WGS) entry which is preliminary data.</text>
</comment>
<evidence type="ECO:0000313" key="2">
    <source>
        <dbReference type="Proteomes" id="UP001597337"/>
    </source>
</evidence>
<dbReference type="Pfam" id="PF10142">
    <property type="entry name" value="PhoPQ_related"/>
    <property type="match status" value="1"/>
</dbReference>
<sequence length="748" mass="81770">MKFSMVPVMLATVLILVGQAPRTEATALDDYVDKPDPSYSYSYEETRQGWGYSIHVVDMTSQQWRSPSEVDRTLWRHELLIAVPWIFHSGNQGTAILIVNGGGNIKPGGTENDELLGIMAGTTGAVVAMLSQVPNQPLQFADESAPREEDAILAYGMDKYLTTGDPEWLPQLPMTKAAIRALDSIQTFAATYPNVWPTLPIIEDVIIAGGSKRGWTTWLAAAVEARKGEASRVRAILPASIDLLNLDAQFDHHWEAYGFYAPAVQDYADLDIPCRAGTPEGQAMLEIIDPYAYRDRLTMPKLVVNSSGDQFFLPDSSQFYWAGLPEPKQLRYSFNTDHSQSQDLPSVILPTLSWLSDVLDDNPSPRIDWTRESDGSIRVWTDSAPKTVKLWQATNPNARDFRLDTIGAAWTSTPLQPSADGSYLGRVAPPPEGWTAFAVEVTFPGATAIPTPLESDEILTTDVRIVPDILPYADTVCPAYPRSPISLPGSDAAVDHGWRFVDAPSGYADAVVIAGPPSYRGPDPGVARLRAVGPAGFELRFQEWDYRARRFGDVYHAIEDVPFAMLEPGRRIMTDGSAWEVGTFDLGGTQDWKPISFGTAFDAAPKLFLTVQTANGVQAVTARARQVTANGFQAALFEEEALNDGHTTEVVGYLAIHSPTGSGIVDLGGKEMPYALQSASADTRWTPMLDRQVRLEEEASLDPETDHVQETLDALLLGDGFFVQQVTDNGTDTTALRRLESSSEAAAP</sequence>
<gene>
    <name evidence="1" type="ORF">ACFSJC_16625</name>
</gene>
<dbReference type="InterPro" id="IPR009199">
    <property type="entry name" value="PhoPQ-act_pathogen-rel_PqaA"/>
</dbReference>
<keyword evidence="2" id="KW-1185">Reference proteome</keyword>
<dbReference type="PANTHER" id="PTHR31497:SF0">
    <property type="entry name" value="AUTOCRINE PROLIFERATION REPRESSOR PROTEIN A"/>
    <property type="match status" value="1"/>
</dbReference>
<accession>A0ABW4YCV3</accession>
<dbReference type="PANTHER" id="PTHR31497">
    <property type="entry name" value="AUTOCRINE PROLIFERATION REPRESSOR PROTEIN A"/>
    <property type="match status" value="1"/>
</dbReference>
<dbReference type="RefSeq" id="WP_386028319.1">
    <property type="nucleotide sequence ID" value="NZ_JBHUHX010000051.1"/>
</dbReference>
<dbReference type="Proteomes" id="UP001597337">
    <property type="component" value="Unassembled WGS sequence"/>
</dbReference>
<protein>
    <submittedName>
        <fullName evidence="1">PhoPQ-activated protein PqaA family protein</fullName>
    </submittedName>
</protein>